<evidence type="ECO:0000313" key="3">
    <source>
        <dbReference type="EMBL" id="PIC38797.1"/>
    </source>
</evidence>
<reference evidence="4" key="1">
    <citation type="submission" date="2017-10" db="EMBL/GenBank/DDBJ databases">
        <title>Rapid genome shrinkage in a self-fertile nematode reveals novel sperm competition proteins.</title>
        <authorList>
            <person name="Yin D."/>
            <person name="Schwarz E.M."/>
            <person name="Thomas C.G."/>
            <person name="Felde R.L."/>
            <person name="Korf I.F."/>
            <person name="Cutter A.D."/>
            <person name="Schartner C.M."/>
            <person name="Ralston E.J."/>
            <person name="Meyer B.J."/>
            <person name="Haag E.S."/>
        </authorList>
    </citation>
    <scope>NUCLEOTIDE SEQUENCE [LARGE SCALE GENOMIC DNA]</scope>
    <source>
        <strain evidence="4">JU1422</strain>
    </source>
</reference>
<dbReference type="STRING" id="1611254.A0A2G5UGV9"/>
<accession>A0A2G5UGV9</accession>
<feature type="region of interest" description="Disordered" evidence="1">
    <location>
        <begin position="38"/>
        <end position="116"/>
    </location>
</feature>
<dbReference type="OrthoDB" id="10400366at2759"/>
<keyword evidence="2" id="KW-0472">Membrane</keyword>
<dbReference type="Proteomes" id="UP000230233">
    <property type="component" value="Chromosome III"/>
</dbReference>
<protein>
    <submittedName>
        <fullName evidence="3">Uncharacterized protein</fullName>
    </submittedName>
</protein>
<evidence type="ECO:0000256" key="2">
    <source>
        <dbReference type="SAM" id="Phobius"/>
    </source>
</evidence>
<evidence type="ECO:0000256" key="1">
    <source>
        <dbReference type="SAM" id="MobiDB-lite"/>
    </source>
</evidence>
<gene>
    <name evidence="3" type="primary">Cnig_chr_III.g10689</name>
    <name evidence="3" type="ORF">B9Z55_010689</name>
</gene>
<feature type="compositionally biased region" description="Polar residues" evidence="1">
    <location>
        <begin position="101"/>
        <end position="110"/>
    </location>
</feature>
<name>A0A2G5UGV9_9PELO</name>
<dbReference type="EMBL" id="PDUG01000003">
    <property type="protein sequence ID" value="PIC38797.1"/>
    <property type="molecule type" value="Genomic_DNA"/>
</dbReference>
<organism evidence="3 4">
    <name type="scientific">Caenorhabditis nigoni</name>
    <dbReference type="NCBI Taxonomy" id="1611254"/>
    <lineage>
        <taxon>Eukaryota</taxon>
        <taxon>Metazoa</taxon>
        <taxon>Ecdysozoa</taxon>
        <taxon>Nematoda</taxon>
        <taxon>Chromadorea</taxon>
        <taxon>Rhabditida</taxon>
        <taxon>Rhabditina</taxon>
        <taxon>Rhabditomorpha</taxon>
        <taxon>Rhabditoidea</taxon>
        <taxon>Rhabditidae</taxon>
        <taxon>Peloderinae</taxon>
        <taxon>Caenorhabditis</taxon>
    </lineage>
</organism>
<feature type="compositionally biased region" description="Pro residues" evidence="1">
    <location>
        <begin position="57"/>
        <end position="67"/>
    </location>
</feature>
<keyword evidence="2" id="KW-0812">Transmembrane</keyword>
<sequence length="164" mass="16918">MKIGAVGAGGGGGAEFGREDACGVDAVGDQYLCLDQVKEEGGKVPPPPPQTANAVPVPAPPPPPPPAATFVKVPAPPPGTQKDRDTSKQSTVSIVKKSKATDVSTSTAPTSEKEDKKPGNATVIRIIIAVTNFIFLIILIFWGLALCTGLHIADVAFINNMFMG</sequence>
<feature type="transmembrane region" description="Helical" evidence="2">
    <location>
        <begin position="126"/>
        <end position="153"/>
    </location>
</feature>
<proteinExistence type="predicted"/>
<keyword evidence="4" id="KW-1185">Reference proteome</keyword>
<dbReference type="AlphaFoldDB" id="A0A2G5UGV9"/>
<comment type="caution">
    <text evidence="3">The sequence shown here is derived from an EMBL/GenBank/DDBJ whole genome shotgun (WGS) entry which is preliminary data.</text>
</comment>
<evidence type="ECO:0000313" key="4">
    <source>
        <dbReference type="Proteomes" id="UP000230233"/>
    </source>
</evidence>
<keyword evidence="2" id="KW-1133">Transmembrane helix</keyword>